<proteinExistence type="predicted"/>
<protein>
    <submittedName>
        <fullName evidence="2">Uncharacterized protein</fullName>
    </submittedName>
</protein>
<dbReference type="Proteomes" id="UP001283341">
    <property type="component" value="Unassembled WGS sequence"/>
</dbReference>
<evidence type="ECO:0000313" key="2">
    <source>
        <dbReference type="EMBL" id="KAK3315671.1"/>
    </source>
</evidence>
<dbReference type="AlphaFoldDB" id="A0AAE0HZI2"/>
<name>A0AAE0HZI2_9PEZI</name>
<sequence>MMSARHIVNPSSFLLIISILSGSVCWVAVKPPGRLFRHSYQGCTSLSGPCQAPFCQPRARREDHLEHLRYV</sequence>
<reference evidence="2" key="2">
    <citation type="submission" date="2023-06" db="EMBL/GenBank/DDBJ databases">
        <authorList>
            <consortium name="Lawrence Berkeley National Laboratory"/>
            <person name="Haridas S."/>
            <person name="Hensen N."/>
            <person name="Bonometti L."/>
            <person name="Westerberg I."/>
            <person name="Brannstrom I.O."/>
            <person name="Guillou S."/>
            <person name="Cros-Aarteil S."/>
            <person name="Calhoun S."/>
            <person name="Kuo A."/>
            <person name="Mondo S."/>
            <person name="Pangilinan J."/>
            <person name="Riley R."/>
            <person name="Labutti K."/>
            <person name="Andreopoulos B."/>
            <person name="Lipzen A."/>
            <person name="Chen C."/>
            <person name="Yanf M."/>
            <person name="Daum C."/>
            <person name="Ng V."/>
            <person name="Clum A."/>
            <person name="Steindorff A."/>
            <person name="Ohm R."/>
            <person name="Martin F."/>
            <person name="Silar P."/>
            <person name="Natvig D."/>
            <person name="Lalanne C."/>
            <person name="Gautier V."/>
            <person name="Ament-Velasquez S.L."/>
            <person name="Kruys A."/>
            <person name="Hutchinson M.I."/>
            <person name="Powell A.J."/>
            <person name="Barry K."/>
            <person name="Miller A.N."/>
            <person name="Grigoriev I.V."/>
            <person name="Debuchy R."/>
            <person name="Gladieux P."/>
            <person name="Thoren M.H."/>
            <person name="Johannesson H."/>
        </authorList>
    </citation>
    <scope>NUCLEOTIDE SEQUENCE</scope>
    <source>
        <strain evidence="2">CBS 118394</strain>
    </source>
</reference>
<keyword evidence="3" id="KW-1185">Reference proteome</keyword>
<keyword evidence="1" id="KW-0472">Membrane</keyword>
<evidence type="ECO:0000256" key="1">
    <source>
        <dbReference type="SAM" id="Phobius"/>
    </source>
</evidence>
<comment type="caution">
    <text evidence="2">The sequence shown here is derived from an EMBL/GenBank/DDBJ whole genome shotgun (WGS) entry which is preliminary data.</text>
</comment>
<evidence type="ECO:0000313" key="3">
    <source>
        <dbReference type="Proteomes" id="UP001283341"/>
    </source>
</evidence>
<keyword evidence="1" id="KW-1133">Transmembrane helix</keyword>
<accession>A0AAE0HZI2</accession>
<dbReference type="EMBL" id="JAUEDM010000006">
    <property type="protein sequence ID" value="KAK3315671.1"/>
    <property type="molecule type" value="Genomic_DNA"/>
</dbReference>
<feature type="transmembrane region" description="Helical" evidence="1">
    <location>
        <begin position="12"/>
        <end position="29"/>
    </location>
</feature>
<gene>
    <name evidence="2" type="ORF">B0H66DRAFT_565731</name>
</gene>
<keyword evidence="1" id="KW-0812">Transmembrane</keyword>
<organism evidence="2 3">
    <name type="scientific">Apodospora peruviana</name>
    <dbReference type="NCBI Taxonomy" id="516989"/>
    <lineage>
        <taxon>Eukaryota</taxon>
        <taxon>Fungi</taxon>
        <taxon>Dikarya</taxon>
        <taxon>Ascomycota</taxon>
        <taxon>Pezizomycotina</taxon>
        <taxon>Sordariomycetes</taxon>
        <taxon>Sordariomycetidae</taxon>
        <taxon>Sordariales</taxon>
        <taxon>Lasiosphaeriaceae</taxon>
        <taxon>Apodospora</taxon>
    </lineage>
</organism>
<reference evidence="2" key="1">
    <citation type="journal article" date="2023" name="Mol. Phylogenet. Evol.">
        <title>Genome-scale phylogeny and comparative genomics of the fungal order Sordariales.</title>
        <authorList>
            <person name="Hensen N."/>
            <person name="Bonometti L."/>
            <person name="Westerberg I."/>
            <person name="Brannstrom I.O."/>
            <person name="Guillou S."/>
            <person name="Cros-Aarteil S."/>
            <person name="Calhoun S."/>
            <person name="Haridas S."/>
            <person name="Kuo A."/>
            <person name="Mondo S."/>
            <person name="Pangilinan J."/>
            <person name="Riley R."/>
            <person name="LaButti K."/>
            <person name="Andreopoulos B."/>
            <person name="Lipzen A."/>
            <person name="Chen C."/>
            <person name="Yan M."/>
            <person name="Daum C."/>
            <person name="Ng V."/>
            <person name="Clum A."/>
            <person name="Steindorff A."/>
            <person name="Ohm R.A."/>
            <person name="Martin F."/>
            <person name="Silar P."/>
            <person name="Natvig D.O."/>
            <person name="Lalanne C."/>
            <person name="Gautier V."/>
            <person name="Ament-Velasquez S.L."/>
            <person name="Kruys A."/>
            <person name="Hutchinson M.I."/>
            <person name="Powell A.J."/>
            <person name="Barry K."/>
            <person name="Miller A.N."/>
            <person name="Grigoriev I.V."/>
            <person name="Debuchy R."/>
            <person name="Gladieux P."/>
            <person name="Hiltunen Thoren M."/>
            <person name="Johannesson H."/>
        </authorList>
    </citation>
    <scope>NUCLEOTIDE SEQUENCE</scope>
    <source>
        <strain evidence="2">CBS 118394</strain>
    </source>
</reference>